<dbReference type="GO" id="GO:0008839">
    <property type="term" value="F:4-hydroxy-tetrahydrodipicolinate reductase"/>
    <property type="evidence" value="ECO:0007669"/>
    <property type="project" value="UniProtKB-UniRule"/>
</dbReference>
<keyword evidence="7 13" id="KW-0520">NAD</keyword>
<accession>A0A388SCY4</accession>
<feature type="active site" description="Proton donor/acceptor" evidence="13">
    <location>
        <position position="152"/>
    </location>
</feature>
<dbReference type="Gene3D" id="3.30.360.10">
    <property type="entry name" value="Dihydrodipicolinate Reductase, domain 2"/>
    <property type="match status" value="1"/>
</dbReference>
<evidence type="ECO:0000256" key="1">
    <source>
        <dbReference type="ARBA" id="ARBA00006642"/>
    </source>
</evidence>
<dbReference type="Pfam" id="PF05173">
    <property type="entry name" value="DapB_C"/>
    <property type="match status" value="1"/>
</dbReference>
<dbReference type="Gene3D" id="3.40.50.720">
    <property type="entry name" value="NAD(P)-binding Rossmann-like Domain"/>
    <property type="match status" value="1"/>
</dbReference>
<evidence type="ECO:0000256" key="12">
    <source>
        <dbReference type="ARBA" id="ARBA00049396"/>
    </source>
</evidence>
<comment type="subunit">
    <text evidence="13">Homotetramer.</text>
</comment>
<comment type="catalytic activity">
    <reaction evidence="11 13">
        <text>(S)-2,3,4,5-tetrahydrodipicolinate + NADP(+) + H2O = (2S,4S)-4-hydroxy-2,3,4,5-tetrahydrodipicolinate + NADPH + H(+)</text>
        <dbReference type="Rhea" id="RHEA:35331"/>
        <dbReference type="ChEBI" id="CHEBI:15377"/>
        <dbReference type="ChEBI" id="CHEBI:15378"/>
        <dbReference type="ChEBI" id="CHEBI:16845"/>
        <dbReference type="ChEBI" id="CHEBI:57783"/>
        <dbReference type="ChEBI" id="CHEBI:58349"/>
        <dbReference type="ChEBI" id="CHEBI:67139"/>
        <dbReference type="EC" id="1.17.1.8"/>
    </reaction>
</comment>
<feature type="domain" description="Dihydrodipicolinate reductase C-terminal" evidence="15">
    <location>
        <begin position="126"/>
        <end position="261"/>
    </location>
</feature>
<dbReference type="InterPro" id="IPR000846">
    <property type="entry name" value="DapB_N"/>
</dbReference>
<dbReference type="NCBIfam" id="TIGR00036">
    <property type="entry name" value="dapB"/>
    <property type="match status" value="1"/>
</dbReference>
<dbReference type="InterPro" id="IPR036291">
    <property type="entry name" value="NAD(P)-bd_dom_sf"/>
</dbReference>
<evidence type="ECO:0000256" key="2">
    <source>
        <dbReference type="ARBA" id="ARBA00022490"/>
    </source>
</evidence>
<comment type="subcellular location">
    <subcellularLocation>
        <location evidence="13">Cytoplasm</location>
    </subcellularLocation>
</comment>
<dbReference type="PANTHER" id="PTHR20836">
    <property type="entry name" value="DIHYDRODIPICOLINATE REDUCTASE"/>
    <property type="match status" value="1"/>
</dbReference>
<evidence type="ECO:0000259" key="14">
    <source>
        <dbReference type="Pfam" id="PF01113"/>
    </source>
</evidence>
<organism evidence="16 17">
    <name type="scientific">Mesosutterella multiformis</name>
    <dbReference type="NCBI Taxonomy" id="2259133"/>
    <lineage>
        <taxon>Bacteria</taxon>
        <taxon>Pseudomonadati</taxon>
        <taxon>Pseudomonadota</taxon>
        <taxon>Betaproteobacteria</taxon>
        <taxon>Burkholderiales</taxon>
        <taxon>Sutterellaceae</taxon>
        <taxon>Mesosutterella</taxon>
    </lineage>
</organism>
<feature type="binding site" evidence="13">
    <location>
        <begin position="120"/>
        <end position="123"/>
    </location>
    <ligand>
        <name>NAD(+)</name>
        <dbReference type="ChEBI" id="CHEBI:57540"/>
    </ligand>
</feature>
<dbReference type="InterPro" id="IPR023940">
    <property type="entry name" value="DHDPR_bac"/>
</dbReference>
<evidence type="ECO:0000256" key="5">
    <source>
        <dbReference type="ARBA" id="ARBA00022915"/>
    </source>
</evidence>
<comment type="function">
    <text evidence="13">Catalyzes the conversion of 4-hydroxy-tetrahydrodipicolinate (HTPA) to tetrahydrodipicolinate.</text>
</comment>
<dbReference type="SUPFAM" id="SSF55347">
    <property type="entry name" value="Glyceraldehyde-3-phosphate dehydrogenase-like, C-terminal domain"/>
    <property type="match status" value="1"/>
</dbReference>
<evidence type="ECO:0000256" key="9">
    <source>
        <dbReference type="ARBA" id="ARBA00037922"/>
    </source>
</evidence>
<evidence type="ECO:0000256" key="4">
    <source>
        <dbReference type="ARBA" id="ARBA00022857"/>
    </source>
</evidence>
<dbReference type="AlphaFoldDB" id="A0A388SCY4"/>
<dbReference type="PANTHER" id="PTHR20836:SF0">
    <property type="entry name" value="4-HYDROXY-TETRAHYDRODIPICOLINATE REDUCTASE 1, CHLOROPLASTIC-RELATED"/>
    <property type="match status" value="1"/>
</dbReference>
<evidence type="ECO:0000256" key="6">
    <source>
        <dbReference type="ARBA" id="ARBA00023002"/>
    </source>
</evidence>
<dbReference type="Proteomes" id="UP000266091">
    <property type="component" value="Unassembled WGS sequence"/>
</dbReference>
<feature type="binding site" evidence="13">
    <location>
        <begin position="162"/>
        <end position="163"/>
    </location>
    <ligand>
        <name>(S)-2,3,4,5-tetrahydrodipicolinate</name>
        <dbReference type="ChEBI" id="CHEBI:16845"/>
    </ligand>
</feature>
<dbReference type="EMBL" id="BGZJ01000001">
    <property type="protein sequence ID" value="GBO93503.1"/>
    <property type="molecule type" value="Genomic_DNA"/>
</dbReference>
<comment type="caution">
    <text evidence="16">The sequence shown here is derived from an EMBL/GenBank/DDBJ whole genome shotgun (WGS) entry which is preliminary data.</text>
</comment>
<evidence type="ECO:0000256" key="8">
    <source>
        <dbReference type="ARBA" id="ARBA00023154"/>
    </source>
</evidence>
<evidence type="ECO:0000256" key="11">
    <source>
        <dbReference type="ARBA" id="ARBA00049080"/>
    </source>
</evidence>
<gene>
    <name evidence="13 16" type="primary">dapB</name>
    <name evidence="16" type="ORF">MESMUL_08570</name>
</gene>
<dbReference type="InterPro" id="IPR022663">
    <property type="entry name" value="DapB_C"/>
</dbReference>
<evidence type="ECO:0000256" key="7">
    <source>
        <dbReference type="ARBA" id="ARBA00023027"/>
    </source>
</evidence>
<protein>
    <recommendedName>
        <fullName evidence="10 13">4-hydroxy-tetrahydrodipicolinate reductase</fullName>
        <shortName evidence="13">HTPA reductase</shortName>
        <ecNumber evidence="10 13">1.17.1.8</ecNumber>
    </recommendedName>
</protein>
<feature type="binding site" evidence="13">
    <location>
        <begin position="96"/>
        <end position="98"/>
    </location>
    <ligand>
        <name>NAD(+)</name>
        <dbReference type="ChEBI" id="CHEBI:57540"/>
    </ligand>
</feature>
<accession>A0A401LJK2</accession>
<dbReference type="PROSITE" id="PS01298">
    <property type="entry name" value="DAPB"/>
    <property type="match status" value="1"/>
</dbReference>
<feature type="active site" description="Proton donor" evidence="13">
    <location>
        <position position="156"/>
    </location>
</feature>
<comment type="similarity">
    <text evidence="1 13">Belongs to the DapB family.</text>
</comment>
<keyword evidence="8 13" id="KW-0457">Lysine biosynthesis</keyword>
<comment type="caution">
    <text evidence="13">Was originally thought to be a dihydrodipicolinate reductase (DHDPR), catalyzing the conversion of dihydrodipicolinate to tetrahydrodipicolinate. However, it was shown in E.coli that the substrate of the enzymatic reaction is not dihydrodipicolinate (DHDP) but in fact (2S,4S)-4-hydroxy-2,3,4,5-tetrahydrodipicolinic acid (HTPA), the product released by the DapA-catalyzed reaction.</text>
</comment>
<evidence type="ECO:0000259" key="15">
    <source>
        <dbReference type="Pfam" id="PF05173"/>
    </source>
</evidence>
<evidence type="ECO:0000313" key="17">
    <source>
        <dbReference type="Proteomes" id="UP000266091"/>
    </source>
</evidence>
<evidence type="ECO:0000313" key="16">
    <source>
        <dbReference type="EMBL" id="GBO93503.1"/>
    </source>
</evidence>
<sequence length="265" mass="27649">MIKVALSGINGRMGQMLLKAVLAAPDMELSAALGHSGSSAIGKDAGVPSGITTGVTVTDDIESLRDCDVLIDFSRPEATLTYLPVCAASGTAVVIGTTGFTAEEKKTLEAASESVPVLLAPNTSLGVNAVFKLIEEAARLLSDVDVEIFEMHHRNKVDAPSGTALEMGRRVAQARGQNFDEVAVLSREGHTGPRKNGTIGFAALRGGDVVGKHTVIFAGTGEQVEITHNSTTREGYAQGALTAARFLSTKDKGYYSMSDVLGASR</sequence>
<evidence type="ECO:0000256" key="13">
    <source>
        <dbReference type="HAMAP-Rule" id="MF_00102"/>
    </source>
</evidence>
<dbReference type="GO" id="GO:0005829">
    <property type="term" value="C:cytosol"/>
    <property type="evidence" value="ECO:0007669"/>
    <property type="project" value="TreeGrafter"/>
</dbReference>
<dbReference type="InterPro" id="IPR022664">
    <property type="entry name" value="DapB_N_CS"/>
</dbReference>
<dbReference type="HAMAP" id="MF_00102">
    <property type="entry name" value="DapB"/>
    <property type="match status" value="1"/>
</dbReference>
<feature type="binding site" evidence="13">
    <location>
        <begin position="8"/>
        <end position="13"/>
    </location>
    <ligand>
        <name>NAD(+)</name>
        <dbReference type="ChEBI" id="CHEBI:57540"/>
    </ligand>
</feature>
<evidence type="ECO:0000256" key="3">
    <source>
        <dbReference type="ARBA" id="ARBA00022605"/>
    </source>
</evidence>
<dbReference type="SUPFAM" id="SSF51735">
    <property type="entry name" value="NAD(P)-binding Rossmann-fold domains"/>
    <property type="match status" value="1"/>
</dbReference>
<dbReference type="GO" id="GO:0016726">
    <property type="term" value="F:oxidoreductase activity, acting on CH or CH2 groups, NAD or NADP as acceptor"/>
    <property type="evidence" value="ECO:0007669"/>
    <property type="project" value="UniProtKB-UniRule"/>
</dbReference>
<name>A0A388SCY4_9BURK</name>
<comment type="catalytic activity">
    <reaction evidence="12 13">
        <text>(S)-2,3,4,5-tetrahydrodipicolinate + NAD(+) + H2O = (2S,4S)-4-hydroxy-2,3,4,5-tetrahydrodipicolinate + NADH + H(+)</text>
        <dbReference type="Rhea" id="RHEA:35323"/>
        <dbReference type="ChEBI" id="CHEBI:15377"/>
        <dbReference type="ChEBI" id="CHEBI:15378"/>
        <dbReference type="ChEBI" id="CHEBI:16845"/>
        <dbReference type="ChEBI" id="CHEBI:57540"/>
        <dbReference type="ChEBI" id="CHEBI:57945"/>
        <dbReference type="ChEBI" id="CHEBI:67139"/>
        <dbReference type="EC" id="1.17.1.8"/>
    </reaction>
</comment>
<dbReference type="EC" id="1.17.1.8" evidence="10 13"/>
<proteinExistence type="inferred from homology"/>
<dbReference type="Pfam" id="PF01113">
    <property type="entry name" value="DapB_N"/>
    <property type="match status" value="1"/>
</dbReference>
<dbReference type="CDD" id="cd02274">
    <property type="entry name" value="DHDPR_N"/>
    <property type="match status" value="1"/>
</dbReference>
<dbReference type="UniPathway" id="UPA00034">
    <property type="reaction ID" value="UER00018"/>
</dbReference>
<keyword evidence="5 13" id="KW-0220">Diaminopimelate biosynthesis</keyword>
<keyword evidence="3 13" id="KW-0028">Amino-acid biosynthesis</keyword>
<comment type="pathway">
    <text evidence="9 13">Amino-acid biosynthesis; L-lysine biosynthesis via DAP pathway; (S)-tetrahydrodipicolinate from L-aspartate: step 4/4.</text>
</comment>
<keyword evidence="4 13" id="KW-0521">NADP</keyword>
<dbReference type="FunFam" id="3.30.360.10:FF:000004">
    <property type="entry name" value="4-hydroxy-tetrahydrodipicolinate reductase"/>
    <property type="match status" value="1"/>
</dbReference>
<dbReference type="GO" id="GO:0009089">
    <property type="term" value="P:lysine biosynthetic process via diaminopimelate"/>
    <property type="evidence" value="ECO:0007669"/>
    <property type="project" value="UniProtKB-UniRule"/>
</dbReference>
<dbReference type="PIRSF" id="PIRSF000161">
    <property type="entry name" value="DHPR"/>
    <property type="match status" value="1"/>
</dbReference>
<keyword evidence="17" id="KW-1185">Reference proteome</keyword>
<reference evidence="16 17" key="1">
    <citation type="journal article" date="2018" name="Int. J. Syst. Evol. Microbiol.">
        <title>Mesosutterella multiformis gen. nov., sp. nov., a member of the family Sutterellaceae and Sutterella megalosphaeroides sp. nov., isolated from human faeces.</title>
        <authorList>
            <person name="Sakamoto M."/>
            <person name="Ikeyama N."/>
            <person name="Kunihiro T."/>
            <person name="Iino T."/>
            <person name="Yuki M."/>
            <person name="Ohkuma M."/>
        </authorList>
    </citation>
    <scope>NUCLEOTIDE SEQUENCE [LARGE SCALE GENOMIC DNA]</scope>
    <source>
        <strain evidence="16 17">4NBBH2</strain>
    </source>
</reference>
<keyword evidence="6 13" id="KW-0560">Oxidoreductase</keyword>
<dbReference type="GO" id="GO:0051287">
    <property type="term" value="F:NAD binding"/>
    <property type="evidence" value="ECO:0007669"/>
    <property type="project" value="UniProtKB-UniRule"/>
</dbReference>
<dbReference type="GO" id="GO:0019877">
    <property type="term" value="P:diaminopimelate biosynthetic process"/>
    <property type="evidence" value="ECO:0007669"/>
    <property type="project" value="UniProtKB-UniRule"/>
</dbReference>
<evidence type="ECO:0000256" key="10">
    <source>
        <dbReference type="ARBA" id="ARBA00038983"/>
    </source>
</evidence>
<keyword evidence="2 13" id="KW-0963">Cytoplasm</keyword>
<feature type="binding site" evidence="13">
    <location>
        <position position="153"/>
    </location>
    <ligand>
        <name>(S)-2,3,4,5-tetrahydrodipicolinate</name>
        <dbReference type="ChEBI" id="CHEBI:16845"/>
    </ligand>
</feature>
<dbReference type="GO" id="GO:0050661">
    <property type="term" value="F:NADP binding"/>
    <property type="evidence" value="ECO:0007669"/>
    <property type="project" value="UniProtKB-UniRule"/>
</dbReference>
<comment type="caution">
    <text evidence="13">Lacks conserved residue(s) required for the propagation of feature annotation.</text>
</comment>
<feature type="domain" description="Dihydrodipicolinate reductase N-terminal" evidence="14">
    <location>
        <begin position="2"/>
        <end position="122"/>
    </location>
</feature>